<reference evidence="2" key="1">
    <citation type="journal article" date="2019" name="Sci. Rep.">
        <title>Draft genome of Tanacetum cinerariifolium, the natural source of mosquito coil.</title>
        <authorList>
            <person name="Yamashiro T."/>
            <person name="Shiraishi A."/>
            <person name="Satake H."/>
            <person name="Nakayama K."/>
        </authorList>
    </citation>
    <scope>NUCLEOTIDE SEQUENCE</scope>
</reference>
<feature type="region of interest" description="Disordered" evidence="1">
    <location>
        <begin position="26"/>
        <end position="68"/>
    </location>
</feature>
<evidence type="ECO:0000313" key="2">
    <source>
        <dbReference type="EMBL" id="GFD60989.1"/>
    </source>
</evidence>
<comment type="caution">
    <text evidence="2">The sequence shown here is derived from an EMBL/GenBank/DDBJ whole genome shotgun (WGS) entry which is preliminary data.</text>
</comment>
<feature type="compositionally biased region" description="Basic residues" evidence="1">
    <location>
        <begin position="7"/>
        <end position="18"/>
    </location>
</feature>
<sequence>PRNLRQGLHRRAGLRHPGPRQAIAERLGSPGQLQAAGAARRVRQGRAELPRAERRRQRLPLPGQHDAE</sequence>
<accession>A0A699XMF2</accession>
<evidence type="ECO:0000256" key="1">
    <source>
        <dbReference type="SAM" id="MobiDB-lite"/>
    </source>
</evidence>
<feature type="region of interest" description="Disordered" evidence="1">
    <location>
        <begin position="1"/>
        <end position="20"/>
    </location>
</feature>
<proteinExistence type="predicted"/>
<dbReference type="EMBL" id="BKCJ011885290">
    <property type="protein sequence ID" value="GFD60989.1"/>
    <property type="molecule type" value="Genomic_DNA"/>
</dbReference>
<dbReference type="AlphaFoldDB" id="A0A699XMF2"/>
<gene>
    <name evidence="2" type="ORF">Tci_932958</name>
</gene>
<feature type="non-terminal residue" evidence="2">
    <location>
        <position position="1"/>
    </location>
</feature>
<organism evidence="2">
    <name type="scientific">Tanacetum cinerariifolium</name>
    <name type="common">Dalmatian daisy</name>
    <name type="synonym">Chrysanthemum cinerariifolium</name>
    <dbReference type="NCBI Taxonomy" id="118510"/>
    <lineage>
        <taxon>Eukaryota</taxon>
        <taxon>Viridiplantae</taxon>
        <taxon>Streptophyta</taxon>
        <taxon>Embryophyta</taxon>
        <taxon>Tracheophyta</taxon>
        <taxon>Spermatophyta</taxon>
        <taxon>Magnoliopsida</taxon>
        <taxon>eudicotyledons</taxon>
        <taxon>Gunneridae</taxon>
        <taxon>Pentapetalae</taxon>
        <taxon>asterids</taxon>
        <taxon>campanulids</taxon>
        <taxon>Asterales</taxon>
        <taxon>Asteraceae</taxon>
        <taxon>Asteroideae</taxon>
        <taxon>Anthemideae</taxon>
        <taxon>Anthemidinae</taxon>
        <taxon>Tanacetum</taxon>
    </lineage>
</organism>
<protein>
    <submittedName>
        <fullName evidence="2">Uncharacterized protein</fullName>
    </submittedName>
</protein>
<name>A0A699XMF2_TANCI</name>
<feature type="non-terminal residue" evidence="2">
    <location>
        <position position="68"/>
    </location>
</feature>